<keyword evidence="4 7" id="KW-0812">Transmembrane</keyword>
<dbReference type="SUPFAM" id="SSF161098">
    <property type="entry name" value="MetI-like"/>
    <property type="match status" value="1"/>
</dbReference>
<dbReference type="AlphaFoldDB" id="A0A011TEA2"/>
<feature type="transmembrane region" description="Helical" evidence="7">
    <location>
        <begin position="18"/>
        <end position="38"/>
    </location>
</feature>
<evidence type="ECO:0000256" key="5">
    <source>
        <dbReference type="ARBA" id="ARBA00022989"/>
    </source>
</evidence>
<dbReference type="InterPro" id="IPR000515">
    <property type="entry name" value="MetI-like"/>
</dbReference>
<keyword evidence="9" id="KW-0240">DNA-directed RNA polymerase</keyword>
<sequence>MTAAAIKSRRRTVTTGQALAGLVLLFWVLVLIFAPLLTPHNPNDFRADDGFAPVGLLGADYIGRDLFSRIVAGTRITLLTALAATAIAHLLGSTLGILSSILGGWFDFACSRVVDVMLSLPKMIVALVVIAVVGPSVEVLVVLAGVVYSASVFRIARSLAADVVVLDFVRVARARGESIFWLAFGEVIPNIAGPLAADFALRLSFAILFISGLSFLGLGVQPPLADWGGLVRENLSALSSGGLAPLYPAVAIASVAIALNVVVDAVSSSNRGKVQL</sequence>
<protein>
    <submittedName>
        <fullName evidence="9">DNA-directed RNA polymerase subunit alpha</fullName>
    </submittedName>
</protein>
<dbReference type="eggNOG" id="COG1173">
    <property type="taxonomic scope" value="Bacteria"/>
</dbReference>
<feature type="transmembrane region" description="Helical" evidence="7">
    <location>
        <begin position="244"/>
        <end position="263"/>
    </location>
</feature>
<dbReference type="InterPro" id="IPR035906">
    <property type="entry name" value="MetI-like_sf"/>
</dbReference>
<name>A0A011TEA2_9HYPH</name>
<dbReference type="Gene3D" id="1.10.3720.10">
    <property type="entry name" value="MetI-like"/>
    <property type="match status" value="1"/>
</dbReference>
<dbReference type="GO" id="GO:0005886">
    <property type="term" value="C:plasma membrane"/>
    <property type="evidence" value="ECO:0007669"/>
    <property type="project" value="UniProtKB-SubCell"/>
</dbReference>
<evidence type="ECO:0000259" key="8">
    <source>
        <dbReference type="PROSITE" id="PS50928"/>
    </source>
</evidence>
<keyword evidence="9" id="KW-0804">Transcription</keyword>
<dbReference type="Pfam" id="PF00528">
    <property type="entry name" value="BPD_transp_1"/>
    <property type="match status" value="1"/>
</dbReference>
<keyword evidence="2 7" id="KW-0813">Transport</keyword>
<dbReference type="STRING" id="69279.BG36_15790"/>
<evidence type="ECO:0000256" key="3">
    <source>
        <dbReference type="ARBA" id="ARBA00022475"/>
    </source>
</evidence>
<evidence type="ECO:0000256" key="6">
    <source>
        <dbReference type="ARBA" id="ARBA00023136"/>
    </source>
</evidence>
<dbReference type="PANTHER" id="PTHR43386:SF25">
    <property type="entry name" value="PEPTIDE ABC TRANSPORTER PERMEASE PROTEIN"/>
    <property type="match status" value="1"/>
</dbReference>
<dbReference type="CDD" id="cd06261">
    <property type="entry name" value="TM_PBP2"/>
    <property type="match status" value="1"/>
</dbReference>
<keyword evidence="6 7" id="KW-0472">Membrane</keyword>
<dbReference type="GO" id="GO:0055085">
    <property type="term" value="P:transmembrane transport"/>
    <property type="evidence" value="ECO:0007669"/>
    <property type="project" value="InterPro"/>
</dbReference>
<dbReference type="RefSeq" id="WP_035031703.1">
    <property type="nucleotide sequence ID" value="NZ_KK073905.1"/>
</dbReference>
<organism evidence="9 10">
    <name type="scientific">Aquamicrobium defluvii</name>
    <dbReference type="NCBI Taxonomy" id="69279"/>
    <lineage>
        <taxon>Bacteria</taxon>
        <taxon>Pseudomonadati</taxon>
        <taxon>Pseudomonadota</taxon>
        <taxon>Alphaproteobacteria</taxon>
        <taxon>Hyphomicrobiales</taxon>
        <taxon>Phyllobacteriaceae</taxon>
        <taxon>Aquamicrobium</taxon>
    </lineage>
</organism>
<evidence type="ECO:0000313" key="9">
    <source>
        <dbReference type="EMBL" id="EXL02227.1"/>
    </source>
</evidence>
<feature type="transmembrane region" description="Helical" evidence="7">
    <location>
        <begin position="123"/>
        <end position="148"/>
    </location>
</feature>
<dbReference type="Proteomes" id="UP000019849">
    <property type="component" value="Unassembled WGS sequence"/>
</dbReference>
<dbReference type="GO" id="GO:0000428">
    <property type="term" value="C:DNA-directed RNA polymerase complex"/>
    <property type="evidence" value="ECO:0007669"/>
    <property type="project" value="UniProtKB-KW"/>
</dbReference>
<accession>A0A011TEA2</accession>
<keyword evidence="3" id="KW-1003">Cell membrane</keyword>
<dbReference type="InterPro" id="IPR050366">
    <property type="entry name" value="BP-dependent_transpt_permease"/>
</dbReference>
<feature type="transmembrane region" description="Helical" evidence="7">
    <location>
        <begin position="79"/>
        <end position="103"/>
    </location>
</feature>
<dbReference type="PROSITE" id="PS50928">
    <property type="entry name" value="ABC_TM1"/>
    <property type="match status" value="1"/>
</dbReference>
<reference evidence="9 10" key="1">
    <citation type="submission" date="2014-02" db="EMBL/GenBank/DDBJ databases">
        <title>Aquamicrobium defluvii Genome sequencing.</title>
        <authorList>
            <person name="Wang X."/>
        </authorList>
    </citation>
    <scope>NUCLEOTIDE SEQUENCE [LARGE SCALE GENOMIC DNA]</scope>
    <source>
        <strain evidence="9 10">W13Z1</strain>
    </source>
</reference>
<proteinExistence type="inferred from homology"/>
<evidence type="ECO:0000256" key="7">
    <source>
        <dbReference type="RuleBase" id="RU363032"/>
    </source>
</evidence>
<feature type="transmembrane region" description="Helical" evidence="7">
    <location>
        <begin position="203"/>
        <end position="224"/>
    </location>
</feature>
<evidence type="ECO:0000256" key="1">
    <source>
        <dbReference type="ARBA" id="ARBA00004651"/>
    </source>
</evidence>
<dbReference type="PATRIC" id="fig|69279.3.peg.4221"/>
<feature type="domain" description="ABC transmembrane type-1" evidence="8">
    <location>
        <begin position="74"/>
        <end position="267"/>
    </location>
</feature>
<comment type="similarity">
    <text evidence="7">Belongs to the binding-protein-dependent transport system permease family.</text>
</comment>
<gene>
    <name evidence="9" type="ORF">BG36_15790</name>
</gene>
<dbReference type="EMBL" id="JENY01000033">
    <property type="protein sequence ID" value="EXL02227.1"/>
    <property type="molecule type" value="Genomic_DNA"/>
</dbReference>
<evidence type="ECO:0000256" key="4">
    <source>
        <dbReference type="ARBA" id="ARBA00022692"/>
    </source>
</evidence>
<keyword evidence="5 7" id="KW-1133">Transmembrane helix</keyword>
<dbReference type="HOGENOM" id="CLU_028518_5_2_5"/>
<comment type="subcellular location">
    <subcellularLocation>
        <location evidence="1 7">Cell membrane</location>
        <topology evidence="1 7">Multi-pass membrane protein</topology>
    </subcellularLocation>
</comment>
<evidence type="ECO:0000313" key="10">
    <source>
        <dbReference type="Proteomes" id="UP000019849"/>
    </source>
</evidence>
<evidence type="ECO:0000256" key="2">
    <source>
        <dbReference type="ARBA" id="ARBA00022448"/>
    </source>
</evidence>
<dbReference type="PANTHER" id="PTHR43386">
    <property type="entry name" value="OLIGOPEPTIDE TRANSPORT SYSTEM PERMEASE PROTEIN APPC"/>
    <property type="match status" value="1"/>
</dbReference>
<comment type="caution">
    <text evidence="9">The sequence shown here is derived from an EMBL/GenBank/DDBJ whole genome shotgun (WGS) entry which is preliminary data.</text>
</comment>